<evidence type="ECO:0000313" key="1">
    <source>
        <dbReference type="EMBL" id="AYV83121.1"/>
    </source>
</evidence>
<gene>
    <name evidence="1" type="ORF">Hyperionvirus4_86</name>
</gene>
<protein>
    <submittedName>
        <fullName evidence="1">Uncharacterized protein</fullName>
    </submittedName>
</protein>
<accession>A0A3G5AA83</accession>
<name>A0A3G5AA83_9VIRU</name>
<proteinExistence type="predicted"/>
<dbReference type="EMBL" id="MK072386">
    <property type="protein sequence ID" value="AYV83121.1"/>
    <property type="molecule type" value="Genomic_DNA"/>
</dbReference>
<organism evidence="1">
    <name type="scientific">Hyperionvirus sp</name>
    <dbReference type="NCBI Taxonomy" id="2487770"/>
    <lineage>
        <taxon>Viruses</taxon>
        <taxon>Varidnaviria</taxon>
        <taxon>Bamfordvirae</taxon>
        <taxon>Nucleocytoviricota</taxon>
        <taxon>Megaviricetes</taxon>
        <taxon>Imitervirales</taxon>
        <taxon>Mimiviridae</taxon>
        <taxon>Klosneuvirinae</taxon>
    </lineage>
</organism>
<sequence>MVEHKEIKGSMETLLGSVPKCVPISKICEMFGLGPNMSPLLLHHLSSLFSITYNETADPLVMVPDAKAALLTQTISDWNTHFGKYTAESKVILEKLLPEAQKRYSLEYTKRYNEKSPLMNRPIDPFFDMSDLIPGSRKQYTLEKKVSIFIVRYIFFRVVSKGITGMKNEIFIKYHYRGDGNWRSDLSEFYEKLKITEKSELEIILTEDFVHTFLSGRVYSSWNTVLEAHKEGIEADSELYEQLSSARTKRLFKYS</sequence>
<reference evidence="1" key="1">
    <citation type="submission" date="2018-10" db="EMBL/GenBank/DDBJ databases">
        <title>Hidden diversity of soil giant viruses.</title>
        <authorList>
            <person name="Schulz F."/>
            <person name="Alteio L."/>
            <person name="Goudeau D."/>
            <person name="Ryan E.M."/>
            <person name="Malmstrom R.R."/>
            <person name="Blanchard J."/>
            <person name="Woyke T."/>
        </authorList>
    </citation>
    <scope>NUCLEOTIDE SEQUENCE</scope>
    <source>
        <strain evidence="1">HYV1</strain>
    </source>
</reference>